<dbReference type="PROSITE" id="PS01033">
    <property type="entry name" value="GLOBIN"/>
    <property type="match status" value="1"/>
</dbReference>
<dbReference type="Gene3D" id="3.40.50.80">
    <property type="entry name" value="Nucleotide-binding domain of ferredoxin-NADP reductase (FNR) module"/>
    <property type="match status" value="1"/>
</dbReference>
<comment type="similarity">
    <text evidence="3">In the C-terminal section; belongs to the flavoprotein pyridine nucleotide cytochrome reductase family.</text>
</comment>
<evidence type="ECO:0000256" key="7">
    <source>
        <dbReference type="ARBA" id="ARBA00023014"/>
    </source>
</evidence>
<dbReference type="InterPro" id="IPR017927">
    <property type="entry name" value="FAD-bd_FR_type"/>
</dbReference>
<dbReference type="Gene3D" id="1.10.490.10">
    <property type="entry name" value="Globins"/>
    <property type="match status" value="1"/>
</dbReference>
<dbReference type="PANTHER" id="PTHR47354:SF5">
    <property type="entry name" value="PROTEIN RFBI"/>
    <property type="match status" value="1"/>
</dbReference>
<dbReference type="InterPro" id="IPR000971">
    <property type="entry name" value="Globin"/>
</dbReference>
<accession>A0ABP8ZFJ4</accession>
<evidence type="ECO:0000259" key="12">
    <source>
        <dbReference type="PROSITE" id="PS01033"/>
    </source>
</evidence>
<keyword evidence="6" id="KW-0521">NADP</keyword>
<evidence type="ECO:0000256" key="2">
    <source>
        <dbReference type="ARBA" id="ARBA00001974"/>
    </source>
</evidence>
<reference evidence="15" key="1">
    <citation type="journal article" date="2019" name="Int. J. Syst. Evol. Microbiol.">
        <title>The Global Catalogue of Microorganisms (GCM) 10K type strain sequencing project: providing services to taxonomists for standard genome sequencing and annotation.</title>
        <authorList>
            <consortium name="The Broad Institute Genomics Platform"/>
            <consortium name="The Broad Institute Genome Sequencing Center for Infectious Disease"/>
            <person name="Wu L."/>
            <person name="Ma J."/>
        </authorList>
    </citation>
    <scope>NUCLEOTIDE SEQUENCE [LARGE SCALE GENOMIC DNA]</scope>
    <source>
        <strain evidence="15">JCM 18077</strain>
    </source>
</reference>
<keyword evidence="5" id="KW-0001">2Fe-2S</keyword>
<keyword evidence="8" id="KW-0520">NAD</keyword>
<protein>
    <recommendedName>
        <fullName evidence="4">nitric oxide dioxygenase</fullName>
        <ecNumber evidence="4">1.14.12.17</ecNumber>
    </recommendedName>
</protein>
<dbReference type="InterPro" id="IPR017938">
    <property type="entry name" value="Riboflavin_synthase-like_b-brl"/>
</dbReference>
<comment type="cofactor">
    <cofactor evidence="2">
        <name>FAD</name>
        <dbReference type="ChEBI" id="CHEBI:57692"/>
    </cofactor>
</comment>
<dbReference type="InterPro" id="IPR008333">
    <property type="entry name" value="Cbr1-like_FAD-bd_dom"/>
</dbReference>
<dbReference type="Gene3D" id="2.40.30.10">
    <property type="entry name" value="Translation factors"/>
    <property type="match status" value="1"/>
</dbReference>
<dbReference type="Proteomes" id="UP001500822">
    <property type="component" value="Unassembled WGS sequence"/>
</dbReference>
<evidence type="ECO:0000313" key="15">
    <source>
        <dbReference type="Proteomes" id="UP001500822"/>
    </source>
</evidence>
<dbReference type="InterPro" id="IPR012292">
    <property type="entry name" value="Globin/Proto"/>
</dbReference>
<evidence type="ECO:0000256" key="3">
    <source>
        <dbReference type="ARBA" id="ARBA00006401"/>
    </source>
</evidence>
<dbReference type="CDD" id="cd06187">
    <property type="entry name" value="O2ase_reductase_like"/>
    <property type="match status" value="1"/>
</dbReference>
<dbReference type="InterPro" id="IPR001709">
    <property type="entry name" value="Flavoprot_Pyr_Nucl_cyt_Rdtase"/>
</dbReference>
<evidence type="ECO:0000256" key="1">
    <source>
        <dbReference type="ARBA" id="ARBA00001970"/>
    </source>
</evidence>
<dbReference type="InterPro" id="IPR050415">
    <property type="entry name" value="MRET"/>
</dbReference>
<gene>
    <name evidence="14" type="ORF">GCM10023217_28490</name>
</gene>
<comment type="catalytic activity">
    <reaction evidence="9">
        <text>2 nitric oxide + NADH + 2 O2 = 2 nitrate + NAD(+) + H(+)</text>
        <dbReference type="Rhea" id="RHEA:19469"/>
        <dbReference type="ChEBI" id="CHEBI:15378"/>
        <dbReference type="ChEBI" id="CHEBI:15379"/>
        <dbReference type="ChEBI" id="CHEBI:16480"/>
        <dbReference type="ChEBI" id="CHEBI:17632"/>
        <dbReference type="ChEBI" id="CHEBI:57540"/>
        <dbReference type="ChEBI" id="CHEBI:57945"/>
        <dbReference type="EC" id="1.14.12.17"/>
    </reaction>
</comment>
<keyword evidence="11" id="KW-0561">Oxygen transport</keyword>
<feature type="domain" description="FAD-binding FR-type" evidence="13">
    <location>
        <begin position="142"/>
        <end position="243"/>
    </location>
</feature>
<comment type="caution">
    <text evidence="14">The sequence shown here is derived from an EMBL/GenBank/DDBJ whole genome shotgun (WGS) entry which is preliminary data.</text>
</comment>
<evidence type="ECO:0000313" key="14">
    <source>
        <dbReference type="EMBL" id="GAA4755118.1"/>
    </source>
</evidence>
<proteinExistence type="inferred from homology"/>
<dbReference type="Pfam" id="PF00042">
    <property type="entry name" value="Globin"/>
    <property type="match status" value="1"/>
</dbReference>
<organism evidence="14 15">
    <name type="scientific">Gordonia alkaliphila</name>
    <dbReference type="NCBI Taxonomy" id="1053547"/>
    <lineage>
        <taxon>Bacteria</taxon>
        <taxon>Bacillati</taxon>
        <taxon>Actinomycetota</taxon>
        <taxon>Actinomycetes</taxon>
        <taxon>Mycobacteriales</taxon>
        <taxon>Gordoniaceae</taxon>
        <taxon>Gordonia</taxon>
    </lineage>
</organism>
<dbReference type="PROSITE" id="PS51384">
    <property type="entry name" value="FAD_FR"/>
    <property type="match status" value="1"/>
</dbReference>
<dbReference type="InterPro" id="IPR009050">
    <property type="entry name" value="Globin-like_sf"/>
</dbReference>
<dbReference type="InterPro" id="IPR001433">
    <property type="entry name" value="OxRdtase_FAD/NAD-bd"/>
</dbReference>
<dbReference type="EC" id="1.14.12.17" evidence="4"/>
<evidence type="ECO:0000256" key="9">
    <source>
        <dbReference type="ARBA" id="ARBA00048649"/>
    </source>
</evidence>
<keyword evidence="11" id="KW-0813">Transport</keyword>
<keyword evidence="7" id="KW-0411">Iron-sulfur</keyword>
<dbReference type="PRINTS" id="PR00371">
    <property type="entry name" value="FPNCR"/>
</dbReference>
<sequence>MSGATPPVLHRLRDLIDADRDGFAQKVFARFFGNSPELRDLFPAHMSHVREAFVDVLDHVLDVLPGDSGHEELIELLAQLGRDHRKYGVTDAHYNQMAQALVTESARLLGTEWNTESAETVAQGMLLTTGVMRGAAQTVEGPATWRARVVQKFTINRERAVIRLVAVDPMPPFHSGQYLETQIPQWPHVWRNLSPAIPPNDAGELEFHVRAVPGGAFSAAVVAETAPGDVWTFAQSHGRLRIDGDRPVLMVAGGTGLAPLRALLLEMARRADTPPTHLFYGARFPGELYDLAMLRELATTNPWLTLTGVVEETTDPWWITGAVDPGQWGVSIARGKVGDVAARYADWSDRQVLIAGPPDMVISTKLRLRLAGVPSERMQHDPVAQH</sequence>
<dbReference type="InterPro" id="IPR039261">
    <property type="entry name" value="FNR_nucleotide-bd"/>
</dbReference>
<evidence type="ECO:0000256" key="5">
    <source>
        <dbReference type="ARBA" id="ARBA00022714"/>
    </source>
</evidence>
<feature type="domain" description="Globin" evidence="12">
    <location>
        <begin position="1"/>
        <end position="114"/>
    </location>
</feature>
<dbReference type="EMBL" id="BAABIE010000014">
    <property type="protein sequence ID" value="GAA4755118.1"/>
    <property type="molecule type" value="Genomic_DNA"/>
</dbReference>
<dbReference type="SUPFAM" id="SSF63380">
    <property type="entry name" value="Riboflavin synthase domain-like"/>
    <property type="match status" value="1"/>
</dbReference>
<keyword evidence="11" id="KW-0408">Iron</keyword>
<keyword evidence="11" id="KW-0349">Heme</keyword>
<dbReference type="SUPFAM" id="SSF52343">
    <property type="entry name" value="Ferredoxin reductase-like, C-terminal NADP-linked domain"/>
    <property type="match status" value="1"/>
</dbReference>
<keyword evidence="15" id="KW-1185">Reference proteome</keyword>
<comment type="catalytic activity">
    <reaction evidence="10">
        <text>2 nitric oxide + NADPH + 2 O2 = 2 nitrate + NADP(+) + H(+)</text>
        <dbReference type="Rhea" id="RHEA:19465"/>
        <dbReference type="ChEBI" id="CHEBI:15378"/>
        <dbReference type="ChEBI" id="CHEBI:15379"/>
        <dbReference type="ChEBI" id="CHEBI:16480"/>
        <dbReference type="ChEBI" id="CHEBI:17632"/>
        <dbReference type="ChEBI" id="CHEBI:57783"/>
        <dbReference type="ChEBI" id="CHEBI:58349"/>
        <dbReference type="EC" id="1.14.12.17"/>
    </reaction>
</comment>
<comment type="similarity">
    <text evidence="11">Belongs to the globin family.</text>
</comment>
<evidence type="ECO:0000256" key="10">
    <source>
        <dbReference type="ARBA" id="ARBA00049433"/>
    </source>
</evidence>
<dbReference type="PRINTS" id="PR00410">
    <property type="entry name" value="PHEHYDRXLASE"/>
</dbReference>
<dbReference type="Pfam" id="PF00175">
    <property type="entry name" value="NAD_binding_1"/>
    <property type="match status" value="1"/>
</dbReference>
<evidence type="ECO:0000256" key="6">
    <source>
        <dbReference type="ARBA" id="ARBA00022857"/>
    </source>
</evidence>
<name>A0ABP8ZFJ4_9ACTN</name>
<dbReference type="CDD" id="cd19753">
    <property type="entry name" value="Mb-like_oxidoreductase"/>
    <property type="match status" value="1"/>
</dbReference>
<evidence type="ECO:0000259" key="13">
    <source>
        <dbReference type="PROSITE" id="PS51384"/>
    </source>
</evidence>
<keyword evidence="11" id="KW-0479">Metal-binding</keyword>
<evidence type="ECO:0000256" key="11">
    <source>
        <dbReference type="RuleBase" id="RU000356"/>
    </source>
</evidence>
<dbReference type="SUPFAM" id="SSF46458">
    <property type="entry name" value="Globin-like"/>
    <property type="match status" value="1"/>
</dbReference>
<dbReference type="PANTHER" id="PTHR47354">
    <property type="entry name" value="NADH OXIDOREDUCTASE HCR"/>
    <property type="match status" value="1"/>
</dbReference>
<dbReference type="Pfam" id="PF00970">
    <property type="entry name" value="FAD_binding_6"/>
    <property type="match status" value="1"/>
</dbReference>
<evidence type="ECO:0000256" key="8">
    <source>
        <dbReference type="ARBA" id="ARBA00023027"/>
    </source>
</evidence>
<comment type="cofactor">
    <cofactor evidence="1">
        <name>heme b</name>
        <dbReference type="ChEBI" id="CHEBI:60344"/>
    </cofactor>
</comment>
<dbReference type="RefSeq" id="WP_345314009.1">
    <property type="nucleotide sequence ID" value="NZ_BAABIE010000014.1"/>
</dbReference>
<evidence type="ECO:0000256" key="4">
    <source>
        <dbReference type="ARBA" id="ARBA00012229"/>
    </source>
</evidence>